<accession>A0A1F5SYQ4</accession>
<dbReference type="InterPro" id="IPR013517">
    <property type="entry name" value="FG-GAP"/>
</dbReference>
<feature type="repeat" description="NHL" evidence="3">
    <location>
        <begin position="128"/>
        <end position="164"/>
    </location>
</feature>
<dbReference type="Gene3D" id="2.130.10.10">
    <property type="entry name" value="YVTN repeat-like/Quinoprotein amine dehydrogenase"/>
    <property type="match status" value="1"/>
</dbReference>
<dbReference type="SUPFAM" id="SSF49464">
    <property type="entry name" value="Carboxypeptidase regulatory domain-like"/>
    <property type="match status" value="2"/>
</dbReference>
<feature type="transmembrane region" description="Helical" evidence="5">
    <location>
        <begin position="2989"/>
        <end position="3005"/>
    </location>
</feature>
<dbReference type="InterPro" id="IPR036116">
    <property type="entry name" value="FN3_sf"/>
</dbReference>
<evidence type="ECO:0000256" key="5">
    <source>
        <dbReference type="SAM" id="Phobius"/>
    </source>
</evidence>
<dbReference type="NCBIfam" id="TIGR01451">
    <property type="entry name" value="B_ant_repeat"/>
    <property type="match status" value="1"/>
</dbReference>
<dbReference type="PROSITE" id="PS00018">
    <property type="entry name" value="EF_HAND_1"/>
    <property type="match status" value="1"/>
</dbReference>
<dbReference type="STRING" id="1798002.A2478_04880"/>
<dbReference type="InterPro" id="IPR008969">
    <property type="entry name" value="CarboxyPept-like_regulatory"/>
</dbReference>
<feature type="transmembrane region" description="Helical" evidence="5">
    <location>
        <begin position="2265"/>
        <end position="2284"/>
    </location>
</feature>
<evidence type="ECO:0000256" key="4">
    <source>
        <dbReference type="SAM" id="MobiDB-lite"/>
    </source>
</evidence>
<dbReference type="Pfam" id="PF13517">
    <property type="entry name" value="FG-GAP_3"/>
    <property type="match status" value="4"/>
</dbReference>
<protein>
    <recommendedName>
        <fullName evidence="6">DUF11 domain-containing protein</fullName>
    </recommendedName>
</protein>
<reference evidence="7 8" key="1">
    <citation type="journal article" date="2016" name="Nat. Commun.">
        <title>Thousands of microbial genomes shed light on interconnected biogeochemical processes in an aquifer system.</title>
        <authorList>
            <person name="Anantharaman K."/>
            <person name="Brown C.T."/>
            <person name="Hug L.A."/>
            <person name="Sharon I."/>
            <person name="Castelle C.J."/>
            <person name="Probst A.J."/>
            <person name="Thomas B.C."/>
            <person name="Singh A."/>
            <person name="Wilkins M.J."/>
            <person name="Karaoz U."/>
            <person name="Brodie E.L."/>
            <person name="Williams K.H."/>
            <person name="Hubbard S.S."/>
            <person name="Banfield J.F."/>
        </authorList>
    </citation>
    <scope>NUCLEOTIDE SEQUENCE [LARGE SCALE GENOMIC DNA]</scope>
</reference>
<sequence length="3148" mass="335893">MPETKNRVIFISLLLLIFVVVFSFFVSRDIEATISNGDNAVNLVGQYNAAGTVDYSKSGLNNGPNTQGLNSPDDVAIDETNHLMFVIDKSNYRVLVFNLDTDNSTLDYTADYVLGQDDFVSGSAPSSATAANFSAPSGITVDPSGSRVFIADSAYNRVLIFSTTSISNGMNASVVLGQADFTSSDAATTATGFSAPEGIYYNGSDSYLYVADKTNNRVLVFDASSGVIATGDNAINVLGQSDFISSGAATTAVGLSAPVDVAYGDEVETLFISDQTNNRVVIHVITELAPLGDGRTADKVFGQADMTSGGSGSGAAQFNAPNGLDYDAGNDRLYVADYGNSRIQSFDVSTIDTNENAADSLTGSIGYGLELIDSLNYLAVAEVGKHRLALYDIVAIAPDELPQEVYGRVNAAGEDIISADNGANNGANDDGFNLPAGVAVDTTNHRLFISDQNNDRVLVYNLNSSDQLVDYTPDKILGKTDYFDASASSVAQNTITKPGPLVYDSGTDYLYVADDKRVLVFNVASITDGENAINVLAQADFDSMASATSATGVTSVDGLALDPSGDILYVSNASSNRVLLFDISSIGDGESAVNVLGQGDFLLSGADTSASGMSAPTGLAYSASKDWLFVADKSNNRVTVYDVSTVLDGENASAVLGQVTFLTSTSDTTQSTFDTPVGLSLDDTNFKLFVSDSTNNRVLIFDYVNISSGETAENILGQTDFVTASSGVTQSKFSTPTELLFNTASQRLFVVDSANNRSVVFDASSSANTFPTTPTLSTPANAATSVSLNPAWTFSTTDADSDDLFYRLEISTNSDFARTAYIFDQRKDATGWSQTNSYNSGDSALFTLPSKSSLNTGQTYYWRVRAIDAKGDYSAYSSVRSFTTVSPSTTVSFVETIFGNNINTDKTTATYKSLEKASLSATNTFSSATNTFGAGKTAAMLAFDADGDGDIDVLTKNVTGVNSQLYLNNGSASFSGGSTINDFAESTLWVNILHAADAENDGDLDVFDKDGYIYLNNGSGTLSSTDGPEAAAVGDLNNDGYVDILEVKGAGTASSIYVNDGSGNFTVLYPNPLSGITADDSKDGYIVDINGDQYLDIVVLTNSGASRLFINNGDLTFTLSSPFGSSAIFFGTFTDIDSDGDNDFIAKDDSALGVFFNTGSGTFTSINAITSSCQTTAYNITASDIDADTDPDLLVACGNGNSQNYLYRNNGDGTFSNEQAFAGTGGTSVILAEDLDGDGDKDLMVANGDGGENPLTVTQNYLYTTSASIVYDKTTLATDEEVRAAFDSDNDGYVDLYVTASSGQGELWVNDGDQSYTESNAFSTCAYVVETADVDNDGDLDVIDGCSSAADKLYINDGSNSFTDTGAVFTANSFTTTDIESGDMDNDGDIDFLFTYSGQIPSLCLNDGVGTAYTCSDLGSTASISESGADLGDINNDGILDIVIALNSNNVTVYTGDGDGTFTSSSTVATETDYVNFADLDNDYDLDFLVGTSTLTMQLNDGSGSFNETVALPTCAGNNHSLVDIDSDHDFDILVACTSGGSEIWENIGDLSFVKQASLLADGAGAEYFVTNDFDSDGDIDIWSVMHNETSSYRFDLKQTYPTGTNYIYQTDEIIDAGINVFSAILTADDYAPTGSAIQYYLASVGPQYNFSGNATGTYSTLNGILHASDGYVFAVGDSGAIVTSDDYGATWQVKSAPVSSSFYDVLPTTELEGIIIGAGGKVYYTGDAFGTYSQKCMSGENPLTSSDLFDISAHSNISTYVYFSGAIGAVIKADISSLPTMTCSALTTGVSVDLNGIAEMNNNEATLVAVGDVDAGAGTIITTANSGSTWTTRTSGVAVNLNDVDAASDTSLAVAVGDSGKILLSVDNGANWATKTSGTSENINSVSINAEDPTAIWAGANNDTILYSSDSGNTWTVITTNSSSDWQSVSATDGQVIFSGTNGVITFYQSYDSVWEGPISNGTSWDFISIDRYIWVKAVLSTTDANEPPLIRGLNLSYSTNDPGTPARPDDNPPAPNAPASPSAETPSVLSSTSIQWNFTDNASNETGFKLYDSDNTAVKDQAETNILSITESALTPNTKYTRYITAYNNDSESSQVLLPEKYTFANIPTISSIAVTSSTSVNLELSNNANPVSTEYAFYEVTTGTWLSATNTLGTAKIYQPYTTWAPNGKIAVNSLTKGSTYIFKAIAKNGDSIESDLSAGYQIEVTQPLQANIVLSKKVGINIDQSEAMFKRVVFGQPVMAYGDKGRIMSALPFYSNLVNGYLLGGAIFLIIFILGIVFSASERQYVFKLKHIRHLPRFVFSDWKSKQAHDVYRQVSGKEVDPENQNFHKYHKYYKYRGLTMILLFLGVIAKMALISMILILVYTNIGTKAFVNESGEVVSPGDILTYHIDYTNNGQQSASGLVIRDSIPAGSSYLVGSINVNGLVQTDVAGDDLCSLNVAQVVCNINSLASQASGYIQFQVTVAGLDGDIIINSSQATYNQSQENKYSNSVSNEIVTNLLPQCNDGIDNDDDGQIDALADYGCDSIEDDTENTDIFINTGSTIDVTVSPTWQYFNYKITGKARFTHRNASHSVELVSANNANSTATVRVASDPFVVDLTQGASVTVDSDNNNIKDLNLMVLDVLSDSQAIIGLSTVTEVPPVYQCSDGIDNDGDSKIDLSDPGCANSTDNNEYNAPPENPDIPDQPQRPDEPTDLPDSPPTDTPGGGTSEDISNDSDQDLADLTEQINDIDNQIAESDSTTEKISLTLEKTTIQLEKTILEVSTAVSDTINIVNDKFLDNAKVEKVTSQVVAPTMITFTTVGVANVFTAAATASAGVSGGAGILSYIQFLFVQPILLFTRKKREKWGVVYDSITKKPISLAIIRVFDKQSGRIIQTRVSDNNGRYQVIVDPGEYYLEVSKDEYKFPSEILYGAVQDDKYFGLYHGEQISADDKLVLNYNIPVDPDKKAKVLSTEIRQKFLKKVQYLISFIGPAGALISLIIKPTIWVAVIFVVQVILLLIFKKMTIPAKLKNWGEVLDAVTGRKLKNAIVRIFDSKYNKLLESQVTDSKGRYGFLVSKNTYYLTSQKSDYQQYKSEEIPISDEQGGLITKRINLKKGSDHGHLDQPLNPLTTPSPQPETPPSPETNHSPDPNSNQDKFDYSYKI</sequence>
<feature type="region of interest" description="Disordered" evidence="4">
    <location>
        <begin position="3100"/>
        <end position="3148"/>
    </location>
</feature>
<dbReference type="InterPro" id="IPR047589">
    <property type="entry name" value="DUF11_rpt"/>
</dbReference>
<dbReference type="SUPFAM" id="SSF49265">
    <property type="entry name" value="Fibronectin type III"/>
    <property type="match status" value="1"/>
</dbReference>
<keyword evidence="1" id="KW-0732">Signal</keyword>
<keyword evidence="5" id="KW-0472">Membrane</keyword>
<dbReference type="Gene3D" id="2.130.10.130">
    <property type="entry name" value="Integrin alpha, N-terminal"/>
    <property type="match status" value="2"/>
</dbReference>
<dbReference type="PANTHER" id="PTHR44103:SF1">
    <property type="entry name" value="PROPROTEIN CONVERTASE P"/>
    <property type="match status" value="1"/>
</dbReference>
<evidence type="ECO:0000313" key="7">
    <source>
        <dbReference type="EMBL" id="OGF31789.1"/>
    </source>
</evidence>
<keyword evidence="2" id="KW-0677">Repeat</keyword>
<dbReference type="InterPro" id="IPR001434">
    <property type="entry name" value="OmcB-like_DUF11"/>
</dbReference>
<dbReference type="SUPFAM" id="SSF110296">
    <property type="entry name" value="Oligoxyloglucan reducing end-specific cellobiohydrolase"/>
    <property type="match status" value="1"/>
</dbReference>
<dbReference type="Pfam" id="PF01436">
    <property type="entry name" value="NHL"/>
    <property type="match status" value="1"/>
</dbReference>
<dbReference type="Gene3D" id="2.40.10.500">
    <property type="match status" value="3"/>
</dbReference>
<dbReference type="InterPro" id="IPR013783">
    <property type="entry name" value="Ig-like_fold"/>
</dbReference>
<dbReference type="Gene3D" id="2.120.10.30">
    <property type="entry name" value="TolB, C-terminal domain"/>
    <property type="match status" value="2"/>
</dbReference>
<keyword evidence="5" id="KW-1133">Transmembrane helix</keyword>
<keyword evidence="5" id="KW-0812">Transmembrane</keyword>
<dbReference type="Pfam" id="PF01345">
    <property type="entry name" value="DUF11"/>
    <property type="match status" value="1"/>
</dbReference>
<feature type="domain" description="DUF11" evidence="6">
    <location>
        <begin position="2382"/>
        <end position="2496"/>
    </location>
</feature>
<evidence type="ECO:0000313" key="8">
    <source>
        <dbReference type="Proteomes" id="UP000179001"/>
    </source>
</evidence>
<dbReference type="PANTHER" id="PTHR44103">
    <property type="entry name" value="PROPROTEIN CONVERTASE P"/>
    <property type="match status" value="1"/>
</dbReference>
<dbReference type="SUPFAM" id="SSF75011">
    <property type="entry name" value="3-carboxy-cis,cis-mucoante lactonizing enzyme"/>
    <property type="match status" value="1"/>
</dbReference>
<feature type="repeat" description="NHL" evidence="3">
    <location>
        <begin position="309"/>
        <end position="349"/>
    </location>
</feature>
<dbReference type="InterPro" id="IPR018247">
    <property type="entry name" value="EF_Hand_1_Ca_BS"/>
</dbReference>
<dbReference type="SUPFAM" id="SSF63825">
    <property type="entry name" value="YWTD domain"/>
    <property type="match status" value="1"/>
</dbReference>
<gene>
    <name evidence="7" type="ORF">A2478_04880</name>
</gene>
<feature type="compositionally biased region" description="Pro residues" evidence="4">
    <location>
        <begin position="3116"/>
        <end position="3127"/>
    </location>
</feature>
<dbReference type="InterPro" id="IPR011042">
    <property type="entry name" value="6-blade_b-propeller_TolB-like"/>
</dbReference>
<dbReference type="Gene3D" id="2.60.40.10">
    <property type="entry name" value="Immunoglobulins"/>
    <property type="match status" value="2"/>
</dbReference>
<name>A0A1F5SYQ4_9BACT</name>
<dbReference type="EMBL" id="MFGJ01000007">
    <property type="protein sequence ID" value="OGF31789.1"/>
    <property type="molecule type" value="Genomic_DNA"/>
</dbReference>
<evidence type="ECO:0000256" key="2">
    <source>
        <dbReference type="ARBA" id="ARBA00022737"/>
    </source>
</evidence>
<organism evidence="7 8">
    <name type="scientific">Candidatus Falkowbacteria bacterium RIFOXYC2_FULL_36_12</name>
    <dbReference type="NCBI Taxonomy" id="1798002"/>
    <lineage>
        <taxon>Bacteria</taxon>
        <taxon>Candidatus Falkowiibacteriota</taxon>
    </lineage>
</organism>
<evidence type="ECO:0000256" key="3">
    <source>
        <dbReference type="PROSITE-ProRule" id="PRU00504"/>
    </source>
</evidence>
<feature type="repeat" description="NHL" evidence="3">
    <location>
        <begin position="426"/>
        <end position="463"/>
    </location>
</feature>
<feature type="transmembrane region" description="Helical" evidence="5">
    <location>
        <begin position="2343"/>
        <end position="2367"/>
    </location>
</feature>
<feature type="region of interest" description="Disordered" evidence="4">
    <location>
        <begin position="2651"/>
        <end position="2720"/>
    </location>
</feature>
<dbReference type="Gene3D" id="2.60.40.1120">
    <property type="entry name" value="Carboxypeptidase-like, regulatory domain"/>
    <property type="match status" value="2"/>
</dbReference>
<feature type="compositionally biased region" description="Polar residues" evidence="4">
    <location>
        <begin position="3130"/>
        <end position="3139"/>
    </location>
</feature>
<evidence type="ECO:0000256" key="1">
    <source>
        <dbReference type="ARBA" id="ARBA00022729"/>
    </source>
</evidence>
<feature type="transmembrane region" description="Helical" evidence="5">
    <location>
        <begin position="2967"/>
        <end position="2983"/>
    </location>
</feature>
<dbReference type="Proteomes" id="UP000179001">
    <property type="component" value="Unassembled WGS sequence"/>
</dbReference>
<evidence type="ECO:0000259" key="6">
    <source>
        <dbReference type="Pfam" id="PF01345"/>
    </source>
</evidence>
<dbReference type="InterPro" id="IPR015943">
    <property type="entry name" value="WD40/YVTN_repeat-like_dom_sf"/>
</dbReference>
<dbReference type="PROSITE" id="PS51125">
    <property type="entry name" value="NHL"/>
    <property type="match status" value="3"/>
</dbReference>
<feature type="transmembrane region" description="Helical" evidence="5">
    <location>
        <begin position="2819"/>
        <end position="2842"/>
    </location>
</feature>
<dbReference type="Pfam" id="PF25788">
    <property type="entry name" value="Ig_Rha78A_N"/>
    <property type="match status" value="1"/>
</dbReference>
<dbReference type="SUPFAM" id="SSF69318">
    <property type="entry name" value="Integrin alpha N-terminal domain"/>
    <property type="match status" value="3"/>
</dbReference>
<dbReference type="CDD" id="cd05819">
    <property type="entry name" value="NHL"/>
    <property type="match status" value="2"/>
</dbReference>
<comment type="caution">
    <text evidence="7">The sequence shown here is derived from an EMBL/GenBank/DDBJ whole genome shotgun (WGS) entry which is preliminary data.</text>
</comment>
<feature type="region of interest" description="Disordered" evidence="4">
    <location>
        <begin position="1995"/>
        <end position="2029"/>
    </location>
</feature>
<dbReference type="InterPro" id="IPR028994">
    <property type="entry name" value="Integrin_alpha_N"/>
</dbReference>
<proteinExistence type="predicted"/>
<dbReference type="InterPro" id="IPR001258">
    <property type="entry name" value="NHL_repeat"/>
</dbReference>